<protein>
    <recommendedName>
        <fullName evidence="4">Glycerophosphoryl diester phosphodiesterase membrane domain-containing protein</fullName>
    </recommendedName>
</protein>
<organism evidence="2 3">
    <name type="scientific">Candidatus Uhrbacteria bacterium RIFCSPHIGHO2_02_FULL_53_13</name>
    <dbReference type="NCBI Taxonomy" id="1802389"/>
    <lineage>
        <taxon>Bacteria</taxon>
        <taxon>Candidatus Uhriibacteriota</taxon>
    </lineage>
</organism>
<name>A0A1F7TZ15_9BACT</name>
<evidence type="ECO:0000313" key="3">
    <source>
        <dbReference type="Proteomes" id="UP000177097"/>
    </source>
</evidence>
<evidence type="ECO:0008006" key="4">
    <source>
        <dbReference type="Google" id="ProtNLM"/>
    </source>
</evidence>
<feature type="transmembrane region" description="Helical" evidence="1">
    <location>
        <begin position="164"/>
        <end position="189"/>
    </location>
</feature>
<dbReference type="Proteomes" id="UP000177097">
    <property type="component" value="Unassembled WGS sequence"/>
</dbReference>
<keyword evidence="1" id="KW-0812">Transmembrane</keyword>
<feature type="transmembrane region" description="Helical" evidence="1">
    <location>
        <begin position="209"/>
        <end position="231"/>
    </location>
</feature>
<feature type="transmembrane region" description="Helical" evidence="1">
    <location>
        <begin position="32"/>
        <end position="49"/>
    </location>
</feature>
<dbReference type="EMBL" id="MGDX01000024">
    <property type="protein sequence ID" value="OGL70784.1"/>
    <property type="molecule type" value="Genomic_DNA"/>
</dbReference>
<sequence>MAEIVKKLPKSRELVSRSWSAYKSNWRVFWKYLWLLTLGSVAATILLSIEQLAIVGFLLAIGVAIYGVWVSIVLTRISYQTMENNKLNEKMALDNAWGRFWPVVGVGIVTGLVTFAGFMAFIVPGIVVGLMYFAAKYGVIIDNQKVHEAIYKSVELTRGRKMNLFWTLLWAYVIVGLIGLVMVIVLILIASAIQPAIGVSEYFVTQVPLSIAEMLFLPWALGIATGVYLALKKA</sequence>
<accession>A0A1F7TZ15</accession>
<feature type="transmembrane region" description="Helical" evidence="1">
    <location>
        <begin position="55"/>
        <end position="79"/>
    </location>
</feature>
<evidence type="ECO:0000256" key="1">
    <source>
        <dbReference type="SAM" id="Phobius"/>
    </source>
</evidence>
<reference evidence="2 3" key="1">
    <citation type="journal article" date="2016" name="Nat. Commun.">
        <title>Thousands of microbial genomes shed light on interconnected biogeochemical processes in an aquifer system.</title>
        <authorList>
            <person name="Anantharaman K."/>
            <person name="Brown C.T."/>
            <person name="Hug L.A."/>
            <person name="Sharon I."/>
            <person name="Castelle C.J."/>
            <person name="Probst A.J."/>
            <person name="Thomas B.C."/>
            <person name="Singh A."/>
            <person name="Wilkins M.J."/>
            <person name="Karaoz U."/>
            <person name="Brodie E.L."/>
            <person name="Williams K.H."/>
            <person name="Hubbard S.S."/>
            <person name="Banfield J.F."/>
        </authorList>
    </citation>
    <scope>NUCLEOTIDE SEQUENCE [LARGE SCALE GENOMIC DNA]</scope>
</reference>
<comment type="caution">
    <text evidence="2">The sequence shown here is derived from an EMBL/GenBank/DDBJ whole genome shotgun (WGS) entry which is preliminary data.</text>
</comment>
<dbReference type="AlphaFoldDB" id="A0A1F7TZ15"/>
<feature type="transmembrane region" description="Helical" evidence="1">
    <location>
        <begin position="126"/>
        <end position="143"/>
    </location>
</feature>
<feature type="transmembrane region" description="Helical" evidence="1">
    <location>
        <begin position="100"/>
        <end position="120"/>
    </location>
</feature>
<evidence type="ECO:0000313" key="2">
    <source>
        <dbReference type="EMBL" id="OGL70784.1"/>
    </source>
</evidence>
<keyword evidence="1" id="KW-0472">Membrane</keyword>
<gene>
    <name evidence="2" type="ORF">A3C17_02250</name>
</gene>
<keyword evidence="1" id="KW-1133">Transmembrane helix</keyword>
<proteinExistence type="predicted"/>